<dbReference type="FunFam" id="3.40.50.720:FF:000084">
    <property type="entry name" value="Short-chain dehydrogenase reductase"/>
    <property type="match status" value="1"/>
</dbReference>
<dbReference type="InterPro" id="IPR036291">
    <property type="entry name" value="NAD(P)-bd_dom_sf"/>
</dbReference>
<dbReference type="CDD" id="cd05233">
    <property type="entry name" value="SDR_c"/>
    <property type="match status" value="1"/>
</dbReference>
<protein>
    <submittedName>
        <fullName evidence="5">Putative oxidoreductase</fullName>
        <ecNumber evidence="5">1.-.-.-</ecNumber>
    </submittedName>
</protein>
<accession>A0A2Z4AF02</accession>
<dbReference type="PANTHER" id="PTHR44196">
    <property type="entry name" value="DEHYDROGENASE/REDUCTASE SDR FAMILY MEMBER 7B"/>
    <property type="match status" value="1"/>
</dbReference>
<dbReference type="PANTHER" id="PTHR44196:SF1">
    <property type="entry name" value="DEHYDROGENASE_REDUCTASE SDR FAMILY MEMBER 7B"/>
    <property type="match status" value="1"/>
</dbReference>
<sequence length="252" mass="26741">MSLKNKVCIITGSGSGIGRGSAKKMAQQGAKVVLIGRTAEKIEAVKDEIEADGGIAETFVLDVADHIATHAMAKETLNIFGRIDILVNNAGHSSPHRRLLTSTPEEIHGVINSNLVGTIFCTQAVVPAMLEAREGTIINVSSIAALTPGPLSGAAYSAAKAAIINFTNFINADLPNTGIRASVIIPGEVTTPILDKRPFPPSSEARQQMVDVQETSATICHIANLPIRTNIPELIIRPTIQRDMSEEIEPLP</sequence>
<gene>
    <name evidence="5" type="ORF">DF168_02184</name>
</gene>
<feature type="domain" description="Ketoreductase" evidence="4">
    <location>
        <begin position="6"/>
        <end position="190"/>
    </location>
</feature>
<dbReference type="AlphaFoldDB" id="A0A2Z4AF02"/>
<evidence type="ECO:0000259" key="4">
    <source>
        <dbReference type="SMART" id="SM00822"/>
    </source>
</evidence>
<name>A0A2Z4AF02_9BACT</name>
<evidence type="ECO:0000256" key="2">
    <source>
        <dbReference type="ARBA" id="ARBA00023002"/>
    </source>
</evidence>
<evidence type="ECO:0000313" key="6">
    <source>
        <dbReference type="Proteomes" id="UP000247465"/>
    </source>
</evidence>
<evidence type="ECO:0000256" key="1">
    <source>
        <dbReference type="ARBA" id="ARBA00006484"/>
    </source>
</evidence>
<evidence type="ECO:0000256" key="3">
    <source>
        <dbReference type="RuleBase" id="RU000363"/>
    </source>
</evidence>
<dbReference type="InterPro" id="IPR002347">
    <property type="entry name" value="SDR_fam"/>
</dbReference>
<dbReference type="Pfam" id="PF00106">
    <property type="entry name" value="adh_short"/>
    <property type="match status" value="1"/>
</dbReference>
<dbReference type="EMBL" id="CP029803">
    <property type="protein sequence ID" value="AWT60959.1"/>
    <property type="molecule type" value="Genomic_DNA"/>
</dbReference>
<dbReference type="GO" id="GO:0016491">
    <property type="term" value="F:oxidoreductase activity"/>
    <property type="evidence" value="ECO:0007669"/>
    <property type="project" value="UniProtKB-KW"/>
</dbReference>
<dbReference type="Gene3D" id="3.40.50.720">
    <property type="entry name" value="NAD(P)-binding Rossmann-like Domain"/>
    <property type="match status" value="1"/>
</dbReference>
<comment type="similarity">
    <text evidence="1 3">Belongs to the short-chain dehydrogenases/reductases (SDR) family.</text>
</comment>
<dbReference type="PRINTS" id="PR00081">
    <property type="entry name" value="GDHRDH"/>
</dbReference>
<dbReference type="SMART" id="SM00822">
    <property type="entry name" value="PKS_KR"/>
    <property type="match status" value="1"/>
</dbReference>
<dbReference type="KEGG" id="mtar:DF168_02184"/>
<organism evidence="5 6">
    <name type="scientific">Candidatus Moanibacter tarae</name>
    <dbReference type="NCBI Taxonomy" id="2200854"/>
    <lineage>
        <taxon>Bacteria</taxon>
        <taxon>Pseudomonadati</taxon>
        <taxon>Verrucomicrobiota</taxon>
        <taxon>Opitutia</taxon>
        <taxon>Puniceicoccales</taxon>
        <taxon>Puniceicoccales incertae sedis</taxon>
        <taxon>Candidatus Moanibacter</taxon>
    </lineage>
</organism>
<dbReference type="Proteomes" id="UP000247465">
    <property type="component" value="Chromosome"/>
</dbReference>
<dbReference type="InterPro" id="IPR057326">
    <property type="entry name" value="KR_dom"/>
</dbReference>
<dbReference type="EC" id="1.-.-.-" evidence="5"/>
<dbReference type="SUPFAM" id="SSF51735">
    <property type="entry name" value="NAD(P)-binding Rossmann-fold domains"/>
    <property type="match status" value="1"/>
</dbReference>
<evidence type="ECO:0000313" key="5">
    <source>
        <dbReference type="EMBL" id="AWT60959.1"/>
    </source>
</evidence>
<proteinExistence type="inferred from homology"/>
<keyword evidence="2 5" id="KW-0560">Oxidoreductase</keyword>
<reference evidence="5 6" key="1">
    <citation type="submission" date="2018-06" db="EMBL/GenBank/DDBJ databases">
        <title>Draft Genome Sequence of a Novel Marine Bacterium Related to the Verrucomicrobia.</title>
        <authorList>
            <person name="Vosseberg J."/>
            <person name="Martijn J."/>
            <person name="Ettema T.J.G."/>
        </authorList>
    </citation>
    <scope>NUCLEOTIDE SEQUENCE [LARGE SCALE GENOMIC DNA]</scope>
    <source>
        <strain evidence="5">TARA_B100001123</strain>
    </source>
</reference>
<dbReference type="GO" id="GO:0016020">
    <property type="term" value="C:membrane"/>
    <property type="evidence" value="ECO:0007669"/>
    <property type="project" value="TreeGrafter"/>
</dbReference>
<dbReference type="PRINTS" id="PR00080">
    <property type="entry name" value="SDRFAMILY"/>
</dbReference>